<evidence type="ECO:0000256" key="12">
    <source>
        <dbReference type="PROSITE-ProRule" id="PRU00047"/>
    </source>
</evidence>
<dbReference type="PANTHER" id="PTHR46259">
    <property type="entry name" value="ZINC FINGER CCHC-TYPE AND RNA-BINDING MOTIF-CONTAINING PROTEIN 1"/>
    <property type="match status" value="1"/>
</dbReference>
<evidence type="ECO:0000256" key="4">
    <source>
        <dbReference type="ARBA" id="ARBA00022723"/>
    </source>
</evidence>
<dbReference type="PANTHER" id="PTHR46259:SF1">
    <property type="entry name" value="ZINC FINGER CCHC-TYPE AND RNA-BINDING MOTIF-CONTAINING PROTEIN 1"/>
    <property type="match status" value="1"/>
</dbReference>
<evidence type="ECO:0000256" key="3">
    <source>
        <dbReference type="ARBA" id="ARBA00022664"/>
    </source>
</evidence>
<comment type="subcellular location">
    <subcellularLocation>
        <location evidence="1">Nucleus</location>
    </subcellularLocation>
</comment>
<evidence type="ECO:0000313" key="17">
    <source>
        <dbReference type="EMBL" id="KAF7438970.1"/>
    </source>
</evidence>
<feature type="domain" description="CCHC-type" evidence="16">
    <location>
        <begin position="128"/>
        <end position="141"/>
    </location>
</feature>
<dbReference type="PROSITE" id="PS50102">
    <property type="entry name" value="RRM"/>
    <property type="match status" value="1"/>
</dbReference>
<reference evidence="17" key="1">
    <citation type="journal article" date="2020" name="G3 (Bethesda)">
        <title>High-Quality Assemblies for Three Invasive Social Wasps from the &lt;i&gt;Vespula&lt;/i&gt; Genus.</title>
        <authorList>
            <person name="Harrop T.W.R."/>
            <person name="Guhlin J."/>
            <person name="McLaughlin G.M."/>
            <person name="Permina E."/>
            <person name="Stockwell P."/>
            <person name="Gilligan J."/>
            <person name="Le Lec M.F."/>
            <person name="Gruber M.A.M."/>
            <person name="Quinn O."/>
            <person name="Lovegrove M."/>
            <person name="Duncan E.J."/>
            <person name="Remnant E.J."/>
            <person name="Van Eeckhoven J."/>
            <person name="Graham B."/>
            <person name="Knapp R.A."/>
            <person name="Langford K.W."/>
            <person name="Kronenberg Z."/>
            <person name="Press M.O."/>
            <person name="Eacker S.M."/>
            <person name="Wilson-Rankin E.E."/>
            <person name="Purcell J."/>
            <person name="Lester P.J."/>
            <person name="Dearden P.K."/>
        </authorList>
    </citation>
    <scope>NUCLEOTIDE SEQUENCE</scope>
    <source>
        <strain evidence="17">Volc-1</strain>
    </source>
</reference>
<dbReference type="SUPFAM" id="SSF54928">
    <property type="entry name" value="RNA-binding domain, RBD"/>
    <property type="match status" value="1"/>
</dbReference>
<dbReference type="Proteomes" id="UP000600918">
    <property type="component" value="Unassembled WGS sequence"/>
</dbReference>
<feature type="domain" description="RRM" evidence="15">
    <location>
        <begin position="31"/>
        <end position="109"/>
    </location>
</feature>
<keyword evidence="6 12" id="KW-0863">Zinc-finger</keyword>
<dbReference type="SUPFAM" id="SSF57756">
    <property type="entry name" value="Retrovirus zinc finger-like domains"/>
    <property type="match status" value="1"/>
</dbReference>
<feature type="compositionally biased region" description="Polar residues" evidence="14">
    <location>
        <begin position="164"/>
        <end position="174"/>
    </location>
</feature>
<evidence type="ECO:0000256" key="2">
    <source>
        <dbReference type="ARBA" id="ARBA00015428"/>
    </source>
</evidence>
<name>A0A834PG17_VESPE</name>
<dbReference type="Gene3D" id="4.10.60.10">
    <property type="entry name" value="Zinc finger, CCHC-type"/>
    <property type="match status" value="1"/>
</dbReference>
<dbReference type="InterPro" id="IPR035979">
    <property type="entry name" value="RBD_domain_sf"/>
</dbReference>
<organism evidence="17 18">
    <name type="scientific">Vespula pensylvanica</name>
    <name type="common">Western yellow jacket</name>
    <name type="synonym">Wasp</name>
    <dbReference type="NCBI Taxonomy" id="30213"/>
    <lineage>
        <taxon>Eukaryota</taxon>
        <taxon>Metazoa</taxon>
        <taxon>Ecdysozoa</taxon>
        <taxon>Arthropoda</taxon>
        <taxon>Hexapoda</taxon>
        <taxon>Insecta</taxon>
        <taxon>Pterygota</taxon>
        <taxon>Neoptera</taxon>
        <taxon>Endopterygota</taxon>
        <taxon>Hymenoptera</taxon>
        <taxon>Apocrita</taxon>
        <taxon>Aculeata</taxon>
        <taxon>Vespoidea</taxon>
        <taxon>Vespidae</taxon>
        <taxon>Vespinae</taxon>
        <taxon>Vespula</taxon>
    </lineage>
</organism>
<dbReference type="GO" id="GO:0000398">
    <property type="term" value="P:mRNA splicing, via spliceosome"/>
    <property type="evidence" value="ECO:0007669"/>
    <property type="project" value="InterPro"/>
</dbReference>
<evidence type="ECO:0000256" key="9">
    <source>
        <dbReference type="ARBA" id="ARBA00023187"/>
    </source>
</evidence>
<protein>
    <recommendedName>
        <fullName evidence="2">Zinc finger CCHC-type and RNA-binding motif-containing protein 1</fullName>
    </recommendedName>
    <alternativeName>
        <fullName evidence="11">U11/U12 small nuclear ribonucleoprotein 31 kDa protein</fullName>
    </alternativeName>
</protein>
<feature type="compositionally biased region" description="Basic residues" evidence="14">
    <location>
        <begin position="154"/>
        <end position="163"/>
    </location>
</feature>
<gene>
    <name evidence="17" type="ORF">H0235_001361</name>
</gene>
<evidence type="ECO:0000256" key="1">
    <source>
        <dbReference type="ARBA" id="ARBA00004123"/>
    </source>
</evidence>
<dbReference type="Gene3D" id="3.30.70.330">
    <property type="match status" value="1"/>
</dbReference>
<dbReference type="Pfam" id="PF00076">
    <property type="entry name" value="RRM_1"/>
    <property type="match status" value="1"/>
</dbReference>
<dbReference type="EMBL" id="JACSDY010000001">
    <property type="protein sequence ID" value="KAF7438970.1"/>
    <property type="molecule type" value="Genomic_DNA"/>
</dbReference>
<keyword evidence="3" id="KW-0507">mRNA processing</keyword>
<evidence type="ECO:0000256" key="13">
    <source>
        <dbReference type="PROSITE-ProRule" id="PRU00176"/>
    </source>
</evidence>
<keyword evidence="9" id="KW-0508">mRNA splicing</keyword>
<evidence type="ECO:0000259" key="16">
    <source>
        <dbReference type="PROSITE" id="PS50158"/>
    </source>
</evidence>
<dbReference type="AlphaFoldDB" id="A0A834PG17"/>
<dbReference type="SMART" id="SM00360">
    <property type="entry name" value="RRM"/>
    <property type="match status" value="1"/>
</dbReference>
<dbReference type="GO" id="GO:0003723">
    <property type="term" value="F:RNA binding"/>
    <property type="evidence" value="ECO:0007669"/>
    <property type="project" value="UniProtKB-UniRule"/>
</dbReference>
<evidence type="ECO:0000313" key="18">
    <source>
        <dbReference type="Proteomes" id="UP000600918"/>
    </source>
</evidence>
<dbReference type="GO" id="GO:0008270">
    <property type="term" value="F:zinc ion binding"/>
    <property type="evidence" value="ECO:0007669"/>
    <property type="project" value="UniProtKB-KW"/>
</dbReference>
<proteinExistence type="predicted"/>
<dbReference type="InterPro" id="IPR012677">
    <property type="entry name" value="Nucleotide-bd_a/b_plait_sf"/>
</dbReference>
<dbReference type="InterPro" id="IPR034219">
    <property type="entry name" value="ZCRB1_RRM"/>
</dbReference>
<evidence type="ECO:0000256" key="14">
    <source>
        <dbReference type="SAM" id="MobiDB-lite"/>
    </source>
</evidence>
<keyword evidence="4" id="KW-0479">Metal-binding</keyword>
<comment type="caution">
    <text evidence="17">The sequence shown here is derived from an EMBL/GenBank/DDBJ whole genome shotgun (WGS) entry which is preliminary data.</text>
</comment>
<dbReference type="InterPro" id="IPR036875">
    <property type="entry name" value="Znf_CCHC_sf"/>
</dbReference>
<keyword evidence="8 13" id="KW-0694">RNA-binding</keyword>
<evidence type="ECO:0000256" key="11">
    <source>
        <dbReference type="ARBA" id="ARBA00032031"/>
    </source>
</evidence>
<keyword evidence="5" id="KW-0747">Spliceosome</keyword>
<evidence type="ECO:0000256" key="5">
    <source>
        <dbReference type="ARBA" id="ARBA00022728"/>
    </source>
</evidence>
<sequence length="260" mass="29764">MQCFVYYLIIISFDLSTNNVILNGGIVPSKSTVYISNLPFSLTNNDIHQLLQSYGKIVKVTVMKDKITRRSRGVAFVLFLKPEDASSCAKGLNNTQIGGRTIRSSIAVDNGRSTEFIRRRDYPDKSQCYECGEEGHLSYACSHNMLGPRDPPQKKVRIRKKSKTSVTHDTSYFDSDSDEGLRKSKKSKNIDNDDTDDNCSEMEMETLSAAIKQEQHLRELEQYKHKVATGQYDEEHTETVVRRKRYKENSYFSDEEDISE</sequence>
<feature type="region of interest" description="Disordered" evidence="14">
    <location>
        <begin position="144"/>
        <end position="198"/>
    </location>
</feature>
<evidence type="ECO:0000256" key="8">
    <source>
        <dbReference type="ARBA" id="ARBA00022884"/>
    </source>
</evidence>
<evidence type="ECO:0000256" key="6">
    <source>
        <dbReference type="ARBA" id="ARBA00022771"/>
    </source>
</evidence>
<feature type="region of interest" description="Disordered" evidence="14">
    <location>
        <begin position="229"/>
        <end position="260"/>
    </location>
</feature>
<keyword evidence="18" id="KW-1185">Reference proteome</keyword>
<dbReference type="PROSITE" id="PS50158">
    <property type="entry name" value="ZF_CCHC"/>
    <property type="match status" value="1"/>
</dbReference>
<evidence type="ECO:0000259" key="15">
    <source>
        <dbReference type="PROSITE" id="PS50102"/>
    </source>
</evidence>
<dbReference type="FunFam" id="4.10.60.10:FF:000009">
    <property type="entry name" value="Zinc finger CCHC-type and RNA-binding motif-containing protein 1"/>
    <property type="match status" value="1"/>
</dbReference>
<keyword evidence="10" id="KW-0539">Nucleus</keyword>
<dbReference type="InterPro" id="IPR000504">
    <property type="entry name" value="RRM_dom"/>
</dbReference>
<dbReference type="GO" id="GO:0005689">
    <property type="term" value="C:U12-type spliceosomal complex"/>
    <property type="evidence" value="ECO:0007669"/>
    <property type="project" value="InterPro"/>
</dbReference>
<evidence type="ECO:0000256" key="7">
    <source>
        <dbReference type="ARBA" id="ARBA00022833"/>
    </source>
</evidence>
<dbReference type="InterPro" id="IPR044598">
    <property type="entry name" value="ZCRB1"/>
</dbReference>
<keyword evidence="7" id="KW-0862">Zinc</keyword>
<evidence type="ECO:0000256" key="10">
    <source>
        <dbReference type="ARBA" id="ARBA00023242"/>
    </source>
</evidence>
<dbReference type="CDD" id="cd12393">
    <property type="entry name" value="RRM_ZCRB1"/>
    <property type="match status" value="1"/>
</dbReference>
<accession>A0A834PG17</accession>
<dbReference type="InterPro" id="IPR001878">
    <property type="entry name" value="Znf_CCHC"/>
</dbReference>
<dbReference type="Pfam" id="PF00098">
    <property type="entry name" value="zf-CCHC"/>
    <property type="match status" value="1"/>
</dbReference>